<dbReference type="Gene3D" id="3.30.420.100">
    <property type="match status" value="1"/>
</dbReference>
<dbReference type="HAMAP" id="MF_01337_B">
    <property type="entry name" value="Ribosomal_uL18_B"/>
    <property type="match status" value="1"/>
</dbReference>
<dbReference type="PANTHER" id="PTHR12899:SF3">
    <property type="entry name" value="LARGE RIBOSOMAL SUBUNIT PROTEIN UL18M"/>
    <property type="match status" value="1"/>
</dbReference>
<comment type="similarity">
    <text evidence="1">Belongs to the universal ribosomal protein uL18 family.</text>
</comment>
<evidence type="ECO:0000256" key="4">
    <source>
        <dbReference type="ARBA" id="ARBA00022980"/>
    </source>
</evidence>
<dbReference type="GO" id="GO:0005840">
    <property type="term" value="C:ribosome"/>
    <property type="evidence" value="ECO:0007669"/>
    <property type="project" value="UniProtKB-KW"/>
</dbReference>
<keyword evidence="7" id="KW-0934">Plastid</keyword>
<dbReference type="PANTHER" id="PTHR12899">
    <property type="entry name" value="39S RIBOSOMAL PROTEIN L18, MITOCHONDRIAL"/>
    <property type="match status" value="1"/>
</dbReference>
<keyword evidence="2" id="KW-0699">rRNA-binding</keyword>
<dbReference type="CDD" id="cd00432">
    <property type="entry name" value="Ribosomal_L18_L5e"/>
    <property type="match status" value="1"/>
</dbReference>
<organism evidence="7">
    <name type="scientific">Pedospumella sp. Jangsampo120217C5</name>
    <dbReference type="NCBI Taxonomy" id="2782409"/>
    <lineage>
        <taxon>Eukaryota</taxon>
        <taxon>Sar</taxon>
        <taxon>Stramenopiles</taxon>
        <taxon>Ochrophyta</taxon>
        <taxon>Chrysophyceae</taxon>
        <taxon>Chromulinales</taxon>
        <taxon>Chromulinaceae</taxon>
        <taxon>Pedospumella</taxon>
    </lineage>
</organism>
<dbReference type="GO" id="GO:0006412">
    <property type="term" value="P:translation"/>
    <property type="evidence" value="ECO:0007669"/>
    <property type="project" value="InterPro"/>
</dbReference>
<evidence type="ECO:0000256" key="5">
    <source>
        <dbReference type="ARBA" id="ARBA00023274"/>
    </source>
</evidence>
<keyword evidence="4 7" id="KW-0689">Ribosomal protein</keyword>
<keyword evidence="3" id="KW-0694">RNA-binding</keyword>
<keyword evidence="5" id="KW-0687">Ribonucleoprotein</keyword>
<accession>A0A7S6TCM2</accession>
<dbReference type="GO" id="GO:1990904">
    <property type="term" value="C:ribonucleoprotein complex"/>
    <property type="evidence" value="ECO:0007669"/>
    <property type="project" value="UniProtKB-KW"/>
</dbReference>
<reference evidence="7" key="1">
    <citation type="journal article" date="2020" name="Front. Plant Sci.">
        <title>Comparative Plastid Genomics of Non-Photosynthetic Chrysophytes: Genome Reduction and Compaction.</title>
        <authorList>
            <person name="Kim J.I."/>
            <person name="Jeong M."/>
            <person name="Archibald J.M."/>
            <person name="Shin W."/>
        </authorList>
    </citation>
    <scope>NUCLEOTIDE SEQUENCE</scope>
    <source>
        <strain evidence="7">Jangsampo120217C5</strain>
    </source>
</reference>
<dbReference type="SUPFAM" id="SSF53137">
    <property type="entry name" value="Translational machinery components"/>
    <property type="match status" value="1"/>
</dbReference>
<evidence type="ECO:0000256" key="6">
    <source>
        <dbReference type="ARBA" id="ARBA00035303"/>
    </source>
</evidence>
<dbReference type="AlphaFoldDB" id="A0A7S6TCM2"/>
<dbReference type="GO" id="GO:0005737">
    <property type="term" value="C:cytoplasm"/>
    <property type="evidence" value="ECO:0007669"/>
    <property type="project" value="UniProtKB-ARBA"/>
</dbReference>
<proteinExistence type="inferred from homology"/>
<dbReference type="InterPro" id="IPR005484">
    <property type="entry name" value="Ribosomal_uL18_bac/plant/anim"/>
</dbReference>
<dbReference type="NCBIfam" id="TIGR00060">
    <property type="entry name" value="L18_bact"/>
    <property type="match status" value="1"/>
</dbReference>
<evidence type="ECO:0000256" key="1">
    <source>
        <dbReference type="ARBA" id="ARBA00007116"/>
    </source>
</evidence>
<dbReference type="GO" id="GO:0003735">
    <property type="term" value="F:structural constituent of ribosome"/>
    <property type="evidence" value="ECO:0007669"/>
    <property type="project" value="InterPro"/>
</dbReference>
<evidence type="ECO:0000313" key="7">
    <source>
        <dbReference type="EMBL" id="QOU10611.1"/>
    </source>
</evidence>
<name>A0A7S6TCM2_9STRA</name>
<gene>
    <name evidence="7" type="primary">rpl18</name>
    <name evidence="7" type="ORF">PedoPt_p036</name>
</gene>
<dbReference type="GO" id="GO:0008097">
    <property type="term" value="F:5S rRNA binding"/>
    <property type="evidence" value="ECO:0007669"/>
    <property type="project" value="TreeGrafter"/>
</dbReference>
<dbReference type="InterPro" id="IPR004389">
    <property type="entry name" value="Ribosomal_uL18_bac-type"/>
</dbReference>
<dbReference type="Pfam" id="PF00861">
    <property type="entry name" value="Ribosomal_L18p"/>
    <property type="match status" value="1"/>
</dbReference>
<dbReference type="EMBL" id="MN935477">
    <property type="protein sequence ID" value="QOU10611.1"/>
    <property type="molecule type" value="Genomic_DNA"/>
</dbReference>
<sequence length="120" mass="13405">MVKLSKKTFSPKKKKFFNKLIGTAKKPRFSVFRSHNHIYAQLIDDLARKTIVSSSTLESTIKNHVKSAKTKDAAFLVGKLIGQKATFKGISNCIFDRGHKPYHGRIESLAAGARAEGMHF</sequence>
<protein>
    <recommendedName>
        <fullName evidence="6">Large ribosomal subunit protein uL18c</fullName>
    </recommendedName>
</protein>
<evidence type="ECO:0000256" key="2">
    <source>
        <dbReference type="ARBA" id="ARBA00022730"/>
    </source>
</evidence>
<dbReference type="InterPro" id="IPR057268">
    <property type="entry name" value="Ribosomal_L18"/>
</dbReference>
<geneLocation type="plastid" evidence="7"/>
<evidence type="ECO:0000256" key="3">
    <source>
        <dbReference type="ARBA" id="ARBA00022884"/>
    </source>
</evidence>